<dbReference type="EMBL" id="CM047908">
    <property type="protein sequence ID" value="KAJ0080694.1"/>
    <property type="molecule type" value="Genomic_DNA"/>
</dbReference>
<sequence length="233" mass="25567">MGEESHISMDFDSIISVTLENYLDLQMKPEVGTEVRQCLPALGNSHLLLSILIKHLDHKNVAKQPHAQIHTVNVATQLTQNAKLQTSVAIIGAITDLIKQLRKCLQNATELSNVVDDMAKWNADLQYALENCISQLSKKVGDTGPILDMMSSLLENISNNTVIVRTTISAVHRTAQIVSSISNISYYKKASGKDTSQAIYSILPVSVSQKVRSGSFSFQDEGKEKEKLMDGGL</sequence>
<evidence type="ECO:0000313" key="2">
    <source>
        <dbReference type="Proteomes" id="UP001164250"/>
    </source>
</evidence>
<dbReference type="Proteomes" id="UP001164250">
    <property type="component" value="Chromosome 12"/>
</dbReference>
<evidence type="ECO:0000313" key="1">
    <source>
        <dbReference type="EMBL" id="KAJ0080694.1"/>
    </source>
</evidence>
<name>A0ACC1A050_9ROSI</name>
<keyword evidence="2" id="KW-1185">Reference proteome</keyword>
<comment type="caution">
    <text evidence="1">The sequence shown here is derived from an EMBL/GenBank/DDBJ whole genome shotgun (WGS) entry which is preliminary data.</text>
</comment>
<gene>
    <name evidence="1" type="ORF">Patl1_10766</name>
</gene>
<protein>
    <submittedName>
        <fullName evidence="1">Uncharacterized protein</fullName>
    </submittedName>
</protein>
<proteinExistence type="predicted"/>
<reference evidence="2" key="1">
    <citation type="journal article" date="2023" name="G3 (Bethesda)">
        <title>Genome assembly and association tests identify interacting loci associated with vigor, precocity, and sex in interspecific pistachio rootstocks.</title>
        <authorList>
            <person name="Palmer W."/>
            <person name="Jacygrad E."/>
            <person name="Sagayaradj S."/>
            <person name="Cavanaugh K."/>
            <person name="Han R."/>
            <person name="Bertier L."/>
            <person name="Beede B."/>
            <person name="Kafkas S."/>
            <person name="Golino D."/>
            <person name="Preece J."/>
            <person name="Michelmore R."/>
        </authorList>
    </citation>
    <scope>NUCLEOTIDE SEQUENCE [LARGE SCALE GENOMIC DNA]</scope>
</reference>
<organism evidence="1 2">
    <name type="scientific">Pistacia atlantica</name>
    <dbReference type="NCBI Taxonomy" id="434234"/>
    <lineage>
        <taxon>Eukaryota</taxon>
        <taxon>Viridiplantae</taxon>
        <taxon>Streptophyta</taxon>
        <taxon>Embryophyta</taxon>
        <taxon>Tracheophyta</taxon>
        <taxon>Spermatophyta</taxon>
        <taxon>Magnoliopsida</taxon>
        <taxon>eudicotyledons</taxon>
        <taxon>Gunneridae</taxon>
        <taxon>Pentapetalae</taxon>
        <taxon>rosids</taxon>
        <taxon>malvids</taxon>
        <taxon>Sapindales</taxon>
        <taxon>Anacardiaceae</taxon>
        <taxon>Pistacia</taxon>
    </lineage>
</organism>
<accession>A0ACC1A050</accession>